<dbReference type="PANTHER" id="PTHR15414">
    <property type="entry name" value="OS-9-RELATED"/>
    <property type="match status" value="1"/>
</dbReference>
<keyword evidence="3" id="KW-1185">Reference proteome</keyword>
<evidence type="ECO:0000313" key="3">
    <source>
        <dbReference type="Proteomes" id="UP001152747"/>
    </source>
</evidence>
<dbReference type="InterPro" id="IPR045149">
    <property type="entry name" value="OS-9-like"/>
</dbReference>
<feature type="chain" id="PRO_5040190697" evidence="1">
    <location>
        <begin position="20"/>
        <end position="710"/>
    </location>
</feature>
<sequence>MMRVLSIIGFHLVITDIFGFNEEFQSVSYNFEEHNDPFWFYPGIENEVFNKWKFSQSEYNTMYDKIIEKWPTIPENEEDKVLIITNHERRKLYCIIPDWKKELEEKKLNSSLNPTSLRTLIDATFYVEDCISIEDEEWVYTLCGGSSHLTMEQKTRGSVKAKKNNLHISHRRLNFPNDLSESTYDKLFYVEESFSSHLNCEFGNGNGRWKAHVRYQCNPNLESYQAKIVSITYRNLCEFVVLVDVRTLCVFKPFLPPQRRNILKIPCHSYIAKDELMEYLIARETRNQRVQSFWENAKIPCKIWYGIRRTEYFTLDQKLIDLRQWAREKCAFAEYEYNTDNSKFSHFLQTNLTDFLMNSRPQFYDYISYENVIDEDNGNLWYYFNHRDWDKLLFPRTLEHVAMSQFMIDDAFEMHPNLKGDLNFLQEVLLLASRNELHNLIIDQKAVLHEAYLESHNNIGMTSVEKELMVKKFKTVKSLLKIIEEYDIDYERPFGELTDQFISEYIKVMRRLIKAYHKDRTGKQLKDFFEGKNIFKIYPDVVRTNDFSAFRKEFFSILLKEQGAFIEPLYAITRDYYEYVHLIETSGSRIMLIKIDFAFGLFHQLLAYNSAEVWEREIRAKLKIPQEKVPEYDMDFLKERRLTFLPKDSEFFVSIKLKRALEVLRKTWTEYAVRFDEMIEENEFDPHFRFYKTLTEIAQDWLGLKKSDNF</sequence>
<reference evidence="2" key="1">
    <citation type="submission" date="2022-11" db="EMBL/GenBank/DDBJ databases">
        <authorList>
            <person name="Kikuchi T."/>
        </authorList>
    </citation>
    <scope>NUCLEOTIDE SEQUENCE</scope>
    <source>
        <strain evidence="2">PS1010</strain>
    </source>
</reference>
<dbReference type="GO" id="GO:0030968">
    <property type="term" value="P:endoplasmic reticulum unfolded protein response"/>
    <property type="evidence" value="ECO:0007669"/>
    <property type="project" value="InterPro"/>
</dbReference>
<proteinExistence type="predicted"/>
<accession>A0A9P1IK26</accession>
<dbReference type="AlphaFoldDB" id="A0A9P1IK26"/>
<dbReference type="EMBL" id="CANHGI010000003">
    <property type="protein sequence ID" value="CAI5446055.1"/>
    <property type="molecule type" value="Genomic_DNA"/>
</dbReference>
<protein>
    <submittedName>
        <fullName evidence="2">Uncharacterized protein</fullName>
    </submittedName>
</protein>
<evidence type="ECO:0000313" key="2">
    <source>
        <dbReference type="EMBL" id="CAI5446055.1"/>
    </source>
</evidence>
<dbReference type="OrthoDB" id="448954at2759"/>
<keyword evidence="1" id="KW-0732">Signal</keyword>
<dbReference type="Proteomes" id="UP001152747">
    <property type="component" value="Unassembled WGS sequence"/>
</dbReference>
<name>A0A9P1IK26_9PELO</name>
<dbReference type="GO" id="GO:0030970">
    <property type="term" value="P:retrograde protein transport, ER to cytosol"/>
    <property type="evidence" value="ECO:0007669"/>
    <property type="project" value="TreeGrafter"/>
</dbReference>
<evidence type="ECO:0000256" key="1">
    <source>
        <dbReference type="SAM" id="SignalP"/>
    </source>
</evidence>
<gene>
    <name evidence="2" type="ORF">CAMP_LOCUS8692</name>
</gene>
<organism evidence="2 3">
    <name type="scientific">Caenorhabditis angaria</name>
    <dbReference type="NCBI Taxonomy" id="860376"/>
    <lineage>
        <taxon>Eukaryota</taxon>
        <taxon>Metazoa</taxon>
        <taxon>Ecdysozoa</taxon>
        <taxon>Nematoda</taxon>
        <taxon>Chromadorea</taxon>
        <taxon>Rhabditida</taxon>
        <taxon>Rhabditina</taxon>
        <taxon>Rhabditomorpha</taxon>
        <taxon>Rhabditoidea</taxon>
        <taxon>Rhabditidae</taxon>
        <taxon>Peloderinae</taxon>
        <taxon>Caenorhabditis</taxon>
    </lineage>
</organism>
<feature type="signal peptide" evidence="1">
    <location>
        <begin position="1"/>
        <end position="19"/>
    </location>
</feature>
<comment type="caution">
    <text evidence="2">The sequence shown here is derived from an EMBL/GenBank/DDBJ whole genome shotgun (WGS) entry which is preliminary data.</text>
</comment>
<dbReference type="GO" id="GO:0005788">
    <property type="term" value="C:endoplasmic reticulum lumen"/>
    <property type="evidence" value="ECO:0007669"/>
    <property type="project" value="TreeGrafter"/>
</dbReference>
<dbReference type="PANTHER" id="PTHR15414:SF5">
    <property type="entry name" value="PROTEIN OS-9"/>
    <property type="match status" value="1"/>
</dbReference>